<proteinExistence type="inferred from homology"/>
<dbReference type="GO" id="GO:0000795">
    <property type="term" value="C:synaptonemal complex"/>
    <property type="evidence" value="ECO:0007669"/>
    <property type="project" value="InterPro"/>
</dbReference>
<dbReference type="PANTHER" id="PTHR21731:SF1">
    <property type="entry name" value="SYNAPTONEMAL COMPLEX CENTRAL ELEMENT PROTEIN 1-LIKE"/>
    <property type="match status" value="1"/>
</dbReference>
<organism evidence="5 6">
    <name type="scientific">Tachysurus vachellii</name>
    <name type="common">Darkbarbel catfish</name>
    <name type="synonym">Pelteobagrus vachellii</name>
    <dbReference type="NCBI Taxonomy" id="175792"/>
    <lineage>
        <taxon>Eukaryota</taxon>
        <taxon>Metazoa</taxon>
        <taxon>Chordata</taxon>
        <taxon>Craniata</taxon>
        <taxon>Vertebrata</taxon>
        <taxon>Euteleostomi</taxon>
        <taxon>Actinopterygii</taxon>
        <taxon>Neopterygii</taxon>
        <taxon>Teleostei</taxon>
        <taxon>Ostariophysi</taxon>
        <taxon>Siluriformes</taxon>
        <taxon>Bagridae</taxon>
        <taxon>Tachysurus</taxon>
    </lineage>
</organism>
<feature type="coiled-coil region" evidence="4">
    <location>
        <begin position="28"/>
        <end position="125"/>
    </location>
</feature>
<evidence type="ECO:0000313" key="6">
    <source>
        <dbReference type="Proteomes" id="UP001187315"/>
    </source>
</evidence>
<keyword evidence="3" id="KW-0469">Meiosis</keyword>
<evidence type="ECO:0008006" key="7">
    <source>
        <dbReference type="Google" id="ProtNLM"/>
    </source>
</evidence>
<keyword evidence="2 4" id="KW-0175">Coiled coil</keyword>
<sequence length="213" mass="24812">MSVVESSFNVEDVFRFLQTPAKEKGMKIEEMLSNLKRLQQVKLVLDEEVKEALLLKNTLHDEDNALTAEVLNLQGILNEKEEKLRSLQLKCVDLEKESQKQCELKQQKEELVQQYSCQIQEIKLRHRKIRMKFENQLLQLIGQHKNLCTLFTPERLPTEVQSAEYTTEQLLKAEKQKLEQVANLQAELSNFQSTNMDLDAVTQTHEKCVLLSQ</sequence>
<dbReference type="InterPro" id="IPR026676">
    <property type="entry name" value="SYCE1"/>
</dbReference>
<dbReference type="EMBL" id="JAVHJS010000014">
    <property type="protein sequence ID" value="KAK2836509.1"/>
    <property type="molecule type" value="Genomic_DNA"/>
</dbReference>
<evidence type="ECO:0000313" key="5">
    <source>
        <dbReference type="EMBL" id="KAK2836509.1"/>
    </source>
</evidence>
<reference evidence="5" key="1">
    <citation type="submission" date="2023-08" db="EMBL/GenBank/DDBJ databases">
        <title>Pelteobagrus vachellii genome.</title>
        <authorList>
            <person name="Liu H."/>
        </authorList>
    </citation>
    <scope>NUCLEOTIDE SEQUENCE</scope>
    <source>
        <strain evidence="5">PRFRI_2022a</strain>
        <tissue evidence="5">Muscle</tissue>
    </source>
</reference>
<dbReference type="AlphaFoldDB" id="A0AA88MHW2"/>
<accession>A0AA88MHW2</accession>
<name>A0AA88MHW2_TACVA</name>
<comment type="caution">
    <text evidence="5">The sequence shown here is derived from an EMBL/GenBank/DDBJ whole genome shotgun (WGS) entry which is preliminary data.</text>
</comment>
<dbReference type="Proteomes" id="UP001187315">
    <property type="component" value="Unassembled WGS sequence"/>
</dbReference>
<feature type="coiled-coil region" evidence="4">
    <location>
        <begin position="167"/>
        <end position="194"/>
    </location>
</feature>
<dbReference type="Pfam" id="PF15233">
    <property type="entry name" value="SYCE1"/>
    <property type="match status" value="1"/>
</dbReference>
<dbReference type="PANTHER" id="PTHR21731">
    <property type="entry name" value="SYNAPTONEMAL COMPLEX CENTRAL ELEMENT PROTEIN 1-LIKE"/>
    <property type="match status" value="1"/>
</dbReference>
<evidence type="ECO:0000256" key="2">
    <source>
        <dbReference type="ARBA" id="ARBA00023054"/>
    </source>
</evidence>
<keyword evidence="6" id="KW-1185">Reference proteome</keyword>
<dbReference type="GO" id="GO:0007130">
    <property type="term" value="P:synaptonemal complex assembly"/>
    <property type="evidence" value="ECO:0007669"/>
    <property type="project" value="InterPro"/>
</dbReference>
<protein>
    <recommendedName>
        <fullName evidence="7">Synaptonemal complex central element protein 1</fullName>
    </recommendedName>
</protein>
<evidence type="ECO:0000256" key="4">
    <source>
        <dbReference type="SAM" id="Coils"/>
    </source>
</evidence>
<evidence type="ECO:0000256" key="1">
    <source>
        <dbReference type="ARBA" id="ARBA00010094"/>
    </source>
</evidence>
<comment type="similarity">
    <text evidence="1">Belongs to the SYCE family.</text>
</comment>
<gene>
    <name evidence="5" type="ORF">Q7C36_014378</name>
</gene>
<evidence type="ECO:0000256" key="3">
    <source>
        <dbReference type="ARBA" id="ARBA00023254"/>
    </source>
</evidence>